<dbReference type="InterPro" id="IPR006068">
    <property type="entry name" value="ATPase_P-typ_cation-transptr_C"/>
</dbReference>
<feature type="transmembrane region" description="Helical" evidence="10">
    <location>
        <begin position="94"/>
        <end position="117"/>
    </location>
</feature>
<dbReference type="Gene3D" id="3.40.50.1000">
    <property type="entry name" value="HAD superfamily/HAD-like"/>
    <property type="match status" value="1"/>
</dbReference>
<dbReference type="Pfam" id="PF13246">
    <property type="entry name" value="Cation_ATPase"/>
    <property type="match status" value="1"/>
</dbReference>
<dbReference type="Gene3D" id="2.70.150.10">
    <property type="entry name" value="Calcium-transporting ATPase, cytoplasmic transduction domain A"/>
    <property type="match status" value="1"/>
</dbReference>
<evidence type="ECO:0000256" key="5">
    <source>
        <dbReference type="ARBA" id="ARBA00022840"/>
    </source>
</evidence>
<feature type="transmembrane region" description="Helical" evidence="10">
    <location>
        <begin position="129"/>
        <end position="148"/>
    </location>
</feature>
<dbReference type="InterPro" id="IPR018303">
    <property type="entry name" value="ATPase_P-typ_P_site"/>
</dbReference>
<dbReference type="InterPro" id="IPR004014">
    <property type="entry name" value="ATPase_P-typ_cation-transptr_N"/>
</dbReference>
<dbReference type="GO" id="GO:0006883">
    <property type="term" value="P:intracellular sodium ion homeostasis"/>
    <property type="evidence" value="ECO:0007669"/>
    <property type="project" value="TreeGrafter"/>
</dbReference>
<dbReference type="FunFam" id="2.70.150.10:FF:000003">
    <property type="entry name" value="Sodium/potassium-transporting ATPase subunit alpha"/>
    <property type="match status" value="1"/>
</dbReference>
<accession>A0A2T9YR14</accession>
<dbReference type="SMART" id="SM00831">
    <property type="entry name" value="Cation_ATPase_N"/>
    <property type="match status" value="1"/>
</dbReference>
<dbReference type="OrthoDB" id="158672at2759"/>
<dbReference type="SUPFAM" id="SSF81653">
    <property type="entry name" value="Calcium ATPase, transduction domain A"/>
    <property type="match status" value="1"/>
</dbReference>
<dbReference type="InterPro" id="IPR044492">
    <property type="entry name" value="P_typ_ATPase_HD_dom"/>
</dbReference>
<keyword evidence="8 10" id="KW-0472">Membrane</keyword>
<dbReference type="PANTHER" id="PTHR43294">
    <property type="entry name" value="SODIUM/POTASSIUM-TRANSPORTING ATPASE SUBUNIT ALPHA"/>
    <property type="match status" value="1"/>
</dbReference>
<comment type="subcellular location">
    <subcellularLocation>
        <location evidence="1">Cell membrane</location>
        <topology evidence="1">Multi-pass membrane protein</topology>
    </subcellularLocation>
</comment>
<dbReference type="PRINTS" id="PR00119">
    <property type="entry name" value="CATATPASE"/>
</dbReference>
<evidence type="ECO:0000256" key="1">
    <source>
        <dbReference type="ARBA" id="ARBA00004651"/>
    </source>
</evidence>
<evidence type="ECO:0000256" key="2">
    <source>
        <dbReference type="ARBA" id="ARBA00022475"/>
    </source>
</evidence>
<evidence type="ECO:0000256" key="4">
    <source>
        <dbReference type="ARBA" id="ARBA00022741"/>
    </source>
</evidence>
<dbReference type="GO" id="GO:0016887">
    <property type="term" value="F:ATP hydrolysis activity"/>
    <property type="evidence" value="ECO:0007669"/>
    <property type="project" value="InterPro"/>
</dbReference>
<dbReference type="InterPro" id="IPR023298">
    <property type="entry name" value="ATPase_P-typ_TM_dom_sf"/>
</dbReference>
<evidence type="ECO:0000256" key="10">
    <source>
        <dbReference type="SAM" id="Phobius"/>
    </source>
</evidence>
<dbReference type="InterPro" id="IPR023299">
    <property type="entry name" value="ATPase_P-typ_cyto_dom_N"/>
</dbReference>
<feature type="compositionally biased region" description="Polar residues" evidence="9">
    <location>
        <begin position="28"/>
        <end position="46"/>
    </location>
</feature>
<dbReference type="STRING" id="133385.A0A2T9YR14"/>
<feature type="transmembrane region" description="Helical" evidence="10">
    <location>
        <begin position="290"/>
        <end position="312"/>
    </location>
</feature>
<dbReference type="SFLD" id="SFLDG00002">
    <property type="entry name" value="C1.7:_P-type_atpase_like"/>
    <property type="match status" value="1"/>
</dbReference>
<keyword evidence="5" id="KW-0067">ATP-binding</keyword>
<feature type="transmembrane region" description="Helical" evidence="10">
    <location>
        <begin position="318"/>
        <end position="345"/>
    </location>
</feature>
<dbReference type="SUPFAM" id="SSF56784">
    <property type="entry name" value="HAD-like"/>
    <property type="match status" value="1"/>
</dbReference>
<name>A0A2T9YR14_9FUNG</name>
<dbReference type="Gene3D" id="3.40.1110.10">
    <property type="entry name" value="Calcium-transporting ATPase, cytoplasmic domain N"/>
    <property type="match status" value="1"/>
</dbReference>
<dbReference type="PROSITE" id="PS00154">
    <property type="entry name" value="ATPASE_E1_E2"/>
    <property type="match status" value="1"/>
</dbReference>
<keyword evidence="6" id="KW-1278">Translocase</keyword>
<dbReference type="InterPro" id="IPR050510">
    <property type="entry name" value="Cation_transp_ATPase_P-type"/>
</dbReference>
<dbReference type="PRINTS" id="PR00121">
    <property type="entry name" value="NAKATPASE"/>
</dbReference>
<gene>
    <name evidence="12" type="ORF">BB561_002247</name>
</gene>
<sequence length="1092" mass="121837">MKNKVPLSTNNSSSVSMHNKHDLHNPNLEKQINSNTNPNPVGEQNSNGCSVEIKEASISKNSSYGLSHSQAQEKLQKDGKNILTPPKSKTAIQAFFECLVSLFNIMLIVAGILQYVLLAIDFQNNKPSIYIGIILIAVAFINALIEFIQIRSSSNLLKSFMNMVPSKCNVIRESIQSEISASDLVVGDLVFVKLGDKIPADMYIIKSSELQVDNSSLTGESEPQERGPENKFTNALEATNLVFNGTNCVSGKGYGIVIRTGDHTVLGQIAGLTSNAKIRLSPLSIEIKKFVKLISAVAIISAIIFFIVGQLVNRNIAFSLNFAIGIFVAWIPEGLPATVTMLLTFAAKRLHKRKVLVKELKGVDTLGAITILATDKTGTLTKNQMTVSYIWTNGKLYSPTTTSDNEAEPLQNIEDIGISNIIQSGTLCSSIKFDRTDIPFKDRKIIGDATETGLTRFVAQKNEDYDNSIIEFPKVFEIPFNSNNKWMLSIHKIKHSDGVYKLLIKGAPERILRICNTIIFNSKKCDLDEGKKTQYQKSYEHMASKGHRVIAFAELDLPANKYPDGYVFNKKEENYPQNGYSFVGLVSLEDPPKHGVREAIGRLRTAGIQVIMVTGDHPLTAEAIGRKINLVLGETKEEVSKRTKRNIDSIAEDEYDAVVIHGEEIEHLSDDDWDRIFQKPEIIFARTSPKNKLEIVTRAQSLGHVVGVTGDGVNDSPALKQSDLGIAMNISGSDVSKDAASMILLDDNFASSINGIEEGRLVFENLKKSIRYTVSHTIPEVIPQLLYILAPFPVILGALQIISIDLGCELFNSLSYAWEPSESPENLMKLIPRNPVTLRSIKQLRERNQRHAFEINPETNEKYHKSKLNKVKSFILAPFTKLFWTDLMEKKYGEVLIDKDLLSYSYIEVGIIMTVGCLLSWALVLNSHGISLSLAQSMTKNGYFKNNSPTYNQNGKIFTKEQQIQYASEASTIYYLGIFFIQTFNMFACKTRFKLPFGKHMFKNTKTFLMMLCGAIVVIAISYIPPLNSVFGTSYRLNPIWWLVPIGFGFLVLFYSAGRILFLRKFRPVQVNPDITGLQMYPTVWSTRGSKV</sequence>
<feature type="transmembrane region" description="Helical" evidence="10">
    <location>
        <begin position="1039"/>
        <end position="1057"/>
    </location>
</feature>
<evidence type="ECO:0000256" key="3">
    <source>
        <dbReference type="ARBA" id="ARBA00022692"/>
    </source>
</evidence>
<dbReference type="GO" id="GO:0005886">
    <property type="term" value="C:plasma membrane"/>
    <property type="evidence" value="ECO:0007669"/>
    <property type="project" value="UniProtKB-SubCell"/>
</dbReference>
<dbReference type="GO" id="GO:0005524">
    <property type="term" value="F:ATP binding"/>
    <property type="evidence" value="ECO:0007669"/>
    <property type="project" value="UniProtKB-KW"/>
</dbReference>
<dbReference type="EMBL" id="MBFR01000074">
    <property type="protein sequence ID" value="PVU94785.1"/>
    <property type="molecule type" value="Genomic_DNA"/>
</dbReference>
<reference evidence="12 13" key="1">
    <citation type="journal article" date="2018" name="MBio">
        <title>Comparative Genomics Reveals the Core Gene Toolbox for the Fungus-Insect Symbiosis.</title>
        <authorList>
            <person name="Wang Y."/>
            <person name="Stata M."/>
            <person name="Wang W."/>
            <person name="Stajich J.E."/>
            <person name="White M.M."/>
            <person name="Moncalvo J.M."/>
        </authorList>
    </citation>
    <scope>NUCLEOTIDE SEQUENCE [LARGE SCALE GENOMIC DNA]</scope>
    <source>
        <strain evidence="12 13">SWE-8-4</strain>
    </source>
</reference>
<dbReference type="InterPro" id="IPR008250">
    <property type="entry name" value="ATPase_P-typ_transduc_dom_A_sf"/>
</dbReference>
<dbReference type="FunFam" id="3.40.1110.10:FF:000061">
    <property type="entry name" value="Potassium-transporting ATPase alpha chain 1"/>
    <property type="match status" value="1"/>
</dbReference>
<keyword evidence="4" id="KW-0547">Nucleotide-binding</keyword>
<comment type="caution">
    <text evidence="12">The sequence shown here is derived from an EMBL/GenBank/DDBJ whole genome shotgun (WGS) entry which is preliminary data.</text>
</comment>
<dbReference type="InterPro" id="IPR059000">
    <property type="entry name" value="ATPase_P-type_domA"/>
</dbReference>
<dbReference type="GO" id="GO:1902600">
    <property type="term" value="P:proton transmembrane transport"/>
    <property type="evidence" value="ECO:0007669"/>
    <property type="project" value="TreeGrafter"/>
</dbReference>
<dbReference type="Proteomes" id="UP000245383">
    <property type="component" value="Unassembled WGS sequence"/>
</dbReference>
<keyword evidence="13" id="KW-1185">Reference proteome</keyword>
<dbReference type="Pfam" id="PF00122">
    <property type="entry name" value="E1-E2_ATPase"/>
    <property type="match status" value="1"/>
</dbReference>
<proteinExistence type="predicted"/>
<evidence type="ECO:0000256" key="7">
    <source>
        <dbReference type="ARBA" id="ARBA00022989"/>
    </source>
</evidence>
<feature type="compositionally biased region" description="Polar residues" evidence="9">
    <location>
        <begin position="1"/>
        <end position="17"/>
    </location>
</feature>
<dbReference type="SFLD" id="SFLDF00027">
    <property type="entry name" value="p-type_atpase"/>
    <property type="match status" value="1"/>
</dbReference>
<dbReference type="GO" id="GO:0036376">
    <property type="term" value="P:sodium ion export across plasma membrane"/>
    <property type="evidence" value="ECO:0007669"/>
    <property type="project" value="TreeGrafter"/>
</dbReference>
<dbReference type="GO" id="GO:1990573">
    <property type="term" value="P:potassium ion import across plasma membrane"/>
    <property type="evidence" value="ECO:0007669"/>
    <property type="project" value="TreeGrafter"/>
</dbReference>
<evidence type="ECO:0000313" key="12">
    <source>
        <dbReference type="EMBL" id="PVU94785.1"/>
    </source>
</evidence>
<dbReference type="InterPro" id="IPR023214">
    <property type="entry name" value="HAD_sf"/>
</dbReference>
<dbReference type="SFLD" id="SFLDS00003">
    <property type="entry name" value="Haloacid_Dehalogenase"/>
    <property type="match status" value="1"/>
</dbReference>
<protein>
    <recommendedName>
        <fullName evidence="11">Cation-transporting P-type ATPase N-terminal domain-containing protein</fullName>
    </recommendedName>
</protein>
<dbReference type="InterPro" id="IPR001757">
    <property type="entry name" value="P_typ_ATPase"/>
</dbReference>
<feature type="transmembrane region" description="Helical" evidence="10">
    <location>
        <begin position="1008"/>
        <end position="1027"/>
    </location>
</feature>
<dbReference type="FunFam" id="3.40.50.1000:FF:000083">
    <property type="entry name" value="Sodium/potassium-transporting ATPase subunit alpha"/>
    <property type="match status" value="1"/>
</dbReference>
<dbReference type="GO" id="GO:0030007">
    <property type="term" value="P:intracellular potassium ion homeostasis"/>
    <property type="evidence" value="ECO:0007669"/>
    <property type="project" value="TreeGrafter"/>
</dbReference>
<feature type="transmembrane region" description="Helical" evidence="10">
    <location>
        <begin position="901"/>
        <end position="924"/>
    </location>
</feature>
<keyword evidence="2" id="KW-1003">Cell membrane</keyword>
<feature type="region of interest" description="Disordered" evidence="9">
    <location>
        <begin position="1"/>
        <end position="46"/>
    </location>
</feature>
<feature type="transmembrane region" description="Helical" evidence="10">
    <location>
        <begin position="972"/>
        <end position="988"/>
    </location>
</feature>
<organism evidence="12 13">
    <name type="scientific">Smittium simulii</name>
    <dbReference type="NCBI Taxonomy" id="133385"/>
    <lineage>
        <taxon>Eukaryota</taxon>
        <taxon>Fungi</taxon>
        <taxon>Fungi incertae sedis</taxon>
        <taxon>Zoopagomycota</taxon>
        <taxon>Kickxellomycotina</taxon>
        <taxon>Harpellomycetes</taxon>
        <taxon>Harpellales</taxon>
        <taxon>Legeriomycetaceae</taxon>
        <taxon>Smittium</taxon>
    </lineage>
</organism>
<dbReference type="Gene3D" id="1.20.1110.10">
    <property type="entry name" value="Calcium-transporting ATPase, transmembrane domain"/>
    <property type="match status" value="2"/>
</dbReference>
<evidence type="ECO:0000259" key="11">
    <source>
        <dbReference type="SMART" id="SM00831"/>
    </source>
</evidence>
<dbReference type="PANTHER" id="PTHR43294:SF21">
    <property type="entry name" value="CATION TRANSPORTING ATPASE"/>
    <property type="match status" value="1"/>
</dbReference>
<evidence type="ECO:0000313" key="13">
    <source>
        <dbReference type="Proteomes" id="UP000245383"/>
    </source>
</evidence>
<dbReference type="AlphaFoldDB" id="A0A2T9YR14"/>
<dbReference type="InterPro" id="IPR036412">
    <property type="entry name" value="HAD-like_sf"/>
</dbReference>
<keyword evidence="7 10" id="KW-1133">Transmembrane helix</keyword>
<evidence type="ECO:0000256" key="9">
    <source>
        <dbReference type="SAM" id="MobiDB-lite"/>
    </source>
</evidence>
<dbReference type="Pfam" id="PF00690">
    <property type="entry name" value="Cation_ATPase_N"/>
    <property type="match status" value="1"/>
</dbReference>
<dbReference type="Pfam" id="PF00689">
    <property type="entry name" value="Cation_ATPase_C"/>
    <property type="match status" value="1"/>
</dbReference>
<evidence type="ECO:0000256" key="6">
    <source>
        <dbReference type="ARBA" id="ARBA00022967"/>
    </source>
</evidence>
<dbReference type="GO" id="GO:0005391">
    <property type="term" value="F:P-type sodium:potassium-exchanging transporter activity"/>
    <property type="evidence" value="ECO:0007669"/>
    <property type="project" value="TreeGrafter"/>
</dbReference>
<feature type="domain" description="Cation-transporting P-type ATPase N-terminal" evidence="11">
    <location>
        <begin position="19"/>
        <end position="119"/>
    </location>
</feature>
<dbReference type="SUPFAM" id="SSF81660">
    <property type="entry name" value="Metal cation-transporting ATPase, ATP-binding domain N"/>
    <property type="match status" value="1"/>
</dbReference>
<dbReference type="NCBIfam" id="TIGR01494">
    <property type="entry name" value="ATPase_P-type"/>
    <property type="match status" value="2"/>
</dbReference>
<dbReference type="SUPFAM" id="SSF81665">
    <property type="entry name" value="Calcium ATPase, transmembrane domain M"/>
    <property type="match status" value="2"/>
</dbReference>
<evidence type="ECO:0000256" key="8">
    <source>
        <dbReference type="ARBA" id="ARBA00023136"/>
    </source>
</evidence>
<keyword evidence="3 10" id="KW-0812">Transmembrane</keyword>